<organism evidence="1 2">
    <name type="scientific">Pseudomonas syringae pv. actinidiae</name>
    <dbReference type="NCBI Taxonomy" id="103796"/>
    <lineage>
        <taxon>Bacteria</taxon>
        <taxon>Pseudomonadati</taxon>
        <taxon>Pseudomonadota</taxon>
        <taxon>Gammaproteobacteria</taxon>
        <taxon>Pseudomonadales</taxon>
        <taxon>Pseudomonadaceae</taxon>
        <taxon>Pseudomonas</taxon>
        <taxon>Pseudomonas syringae</taxon>
    </lineage>
</organism>
<gene>
    <name evidence="1" type="ORF">KPSA1_03245</name>
</gene>
<protein>
    <submittedName>
        <fullName evidence="1">Uncharacterized protein</fullName>
    </submittedName>
</protein>
<dbReference type="Proteomes" id="UP000247480">
    <property type="component" value="Unassembled WGS sequence"/>
</dbReference>
<sequence>MPSALRQMASAEEASRRVIVKGGGVIIGQLIRVPVAGNPDHT</sequence>
<accession>A0A2V0QAG2</accession>
<evidence type="ECO:0000313" key="1">
    <source>
        <dbReference type="EMBL" id="GBH09841.1"/>
    </source>
</evidence>
<comment type="caution">
    <text evidence="1">The sequence shown here is derived from an EMBL/GenBank/DDBJ whole genome shotgun (WGS) entry which is preliminary data.</text>
</comment>
<reference evidence="1 2" key="1">
    <citation type="submission" date="2018-04" db="EMBL/GenBank/DDBJ databases">
        <title>Draft genome sequence of Pseudomonas syringae pv. actinidiae biovar 1 strains isolated from kiwifruit in Kagawa prefecture.</title>
        <authorList>
            <person name="Tabuchi M."/>
            <person name="Saito M."/>
            <person name="Fujiwara S."/>
            <person name="Sasa N."/>
            <person name="Akimitsu K."/>
            <person name="Gomi K."/>
            <person name="Konishi-Sugita S."/>
            <person name="Hamano K."/>
            <person name="Kataoka I."/>
        </authorList>
    </citation>
    <scope>NUCLEOTIDE SEQUENCE [LARGE SCALE GENOMIC DNA]</scope>
    <source>
        <strain evidence="1 2">MAFF212206</strain>
    </source>
</reference>
<dbReference type="EMBL" id="BGJZ01000135">
    <property type="protein sequence ID" value="GBH09841.1"/>
    <property type="molecule type" value="Genomic_DNA"/>
</dbReference>
<dbReference type="AlphaFoldDB" id="A0A2V0QAG2"/>
<name>A0A2V0QAG2_PSESF</name>
<evidence type="ECO:0000313" key="2">
    <source>
        <dbReference type="Proteomes" id="UP000247480"/>
    </source>
</evidence>
<proteinExistence type="predicted"/>